<keyword evidence="1" id="KW-0472">Membrane</keyword>
<evidence type="ECO:0000313" key="3">
    <source>
        <dbReference type="EMBL" id="CAF3626811.1"/>
    </source>
</evidence>
<dbReference type="OrthoDB" id="10034728at2759"/>
<feature type="transmembrane region" description="Helical" evidence="1">
    <location>
        <begin position="28"/>
        <end position="46"/>
    </location>
</feature>
<dbReference type="Proteomes" id="UP000681722">
    <property type="component" value="Unassembled WGS sequence"/>
</dbReference>
<dbReference type="Proteomes" id="UP000663829">
    <property type="component" value="Unassembled WGS sequence"/>
</dbReference>
<gene>
    <name evidence="2" type="ORF">GPM918_LOCUS5487</name>
    <name evidence="3" type="ORF">SRO942_LOCUS5487</name>
</gene>
<keyword evidence="4" id="KW-1185">Reference proteome</keyword>
<comment type="caution">
    <text evidence="2">The sequence shown here is derived from an EMBL/GenBank/DDBJ whole genome shotgun (WGS) entry which is preliminary data.</text>
</comment>
<protein>
    <submittedName>
        <fullName evidence="2">Uncharacterized protein</fullName>
    </submittedName>
</protein>
<feature type="transmembrane region" description="Helical" evidence="1">
    <location>
        <begin position="112"/>
        <end position="129"/>
    </location>
</feature>
<dbReference type="SUPFAM" id="SSF63825">
    <property type="entry name" value="YWTD domain"/>
    <property type="match status" value="1"/>
</dbReference>
<feature type="transmembrane region" description="Helical" evidence="1">
    <location>
        <begin position="465"/>
        <end position="487"/>
    </location>
</feature>
<dbReference type="EMBL" id="CAJNOQ010000794">
    <property type="protein sequence ID" value="CAF0839513.1"/>
    <property type="molecule type" value="Genomic_DNA"/>
</dbReference>
<dbReference type="EMBL" id="CAJOBC010000794">
    <property type="protein sequence ID" value="CAF3626811.1"/>
    <property type="molecule type" value="Genomic_DNA"/>
</dbReference>
<organism evidence="2 4">
    <name type="scientific">Didymodactylos carnosus</name>
    <dbReference type="NCBI Taxonomy" id="1234261"/>
    <lineage>
        <taxon>Eukaryota</taxon>
        <taxon>Metazoa</taxon>
        <taxon>Spiralia</taxon>
        <taxon>Gnathifera</taxon>
        <taxon>Rotifera</taxon>
        <taxon>Eurotatoria</taxon>
        <taxon>Bdelloidea</taxon>
        <taxon>Philodinida</taxon>
        <taxon>Philodinidae</taxon>
        <taxon>Didymodactylos</taxon>
    </lineage>
</organism>
<name>A0A813V7W4_9BILA</name>
<accession>A0A813V7W4</accession>
<evidence type="ECO:0000313" key="2">
    <source>
        <dbReference type="EMBL" id="CAF0839513.1"/>
    </source>
</evidence>
<proteinExistence type="predicted"/>
<keyword evidence="1" id="KW-0812">Transmembrane</keyword>
<evidence type="ECO:0000256" key="1">
    <source>
        <dbReference type="SAM" id="Phobius"/>
    </source>
</evidence>
<dbReference type="AlphaFoldDB" id="A0A813V7W4"/>
<keyword evidence="1" id="KW-1133">Transmembrane helix</keyword>
<sequence length="544" mass="62206">MTATFAQTTNNEYCHHNELCLFINLKTFQFRLFLFLTIIIFNTNAVSNRLSILKNNTYLTRERVKPSLSASKILDEKHKLSSFYHNHVESSLQQSIDENEDYHSEEQIQKQLSSSVLVLTSLTGIYVWWPALFGGDDSFHLLLTQDDVPRFHDIIGDDSGNIYLTAPHERTVYRLQYVDGWWRTNSSLNHQINSIRSEMPLFLNINYISSLLYVYGHRDIQIIDLLEKRSKGSTPFMKRLRELSPNLRITDLIIDQIKSDGYIVGDSYGWCTIIRCSLTINECSFLYKVPSSYDNRPYSCSATIDFKKKLMYLSLEEKILIIYLNEQTNYDRRVLLTDKNGPRSTLGYDDICVNDNYLFYTDVLRPLLHICLLNETTGCLNISLALVSPQQSILPLRMNIVHVKNLKPPLVEEENAIEIHVNHTTTPLLTTIFIDQDNTNDSINKTEIIKSRTIVCSTDKSNLKMILGFLTGFLVCCIGITILTFTIRTIKRGKPIVNAATRVVNGGGSSGLSISRNKEEDQKIQLLTSESSDTSSSYKPETIL</sequence>
<reference evidence="2" key="1">
    <citation type="submission" date="2021-02" db="EMBL/GenBank/DDBJ databases">
        <authorList>
            <person name="Nowell W R."/>
        </authorList>
    </citation>
    <scope>NUCLEOTIDE SEQUENCE</scope>
</reference>
<evidence type="ECO:0000313" key="4">
    <source>
        <dbReference type="Proteomes" id="UP000663829"/>
    </source>
</evidence>